<keyword evidence="1" id="KW-0812">Transmembrane</keyword>
<feature type="transmembrane region" description="Helical" evidence="1">
    <location>
        <begin position="129"/>
        <end position="153"/>
    </location>
</feature>
<feature type="transmembrane region" description="Helical" evidence="1">
    <location>
        <begin position="99"/>
        <end position="117"/>
    </location>
</feature>
<dbReference type="EMBL" id="WJIE01000001">
    <property type="protein sequence ID" value="MRG91012.1"/>
    <property type="molecule type" value="Genomic_DNA"/>
</dbReference>
<feature type="signal peptide" evidence="2">
    <location>
        <begin position="1"/>
        <end position="23"/>
    </location>
</feature>
<reference evidence="3 4" key="1">
    <citation type="submission" date="2019-10" db="EMBL/GenBank/DDBJ databases">
        <title>A soil myxobacterium in the family Polyangiaceae.</title>
        <authorList>
            <person name="Li Y."/>
            <person name="Wang J."/>
        </authorList>
    </citation>
    <scope>NUCLEOTIDE SEQUENCE [LARGE SCALE GENOMIC DNA]</scope>
    <source>
        <strain evidence="3 4">DSM 14734</strain>
    </source>
</reference>
<gene>
    <name evidence="3" type="ORF">GF068_03610</name>
</gene>
<evidence type="ECO:0000313" key="3">
    <source>
        <dbReference type="EMBL" id="MRG91012.1"/>
    </source>
</evidence>
<dbReference type="Proteomes" id="UP000440224">
    <property type="component" value="Unassembled WGS sequence"/>
</dbReference>
<dbReference type="OrthoDB" id="5517218at2"/>
<evidence type="ECO:0000256" key="2">
    <source>
        <dbReference type="SAM" id="SignalP"/>
    </source>
</evidence>
<comment type="caution">
    <text evidence="3">The sequence shown here is derived from an EMBL/GenBank/DDBJ whole genome shotgun (WGS) entry which is preliminary data.</text>
</comment>
<name>A0A6N7PFW7_9BACT</name>
<keyword evidence="2" id="KW-0732">Signal</keyword>
<evidence type="ECO:0000256" key="1">
    <source>
        <dbReference type="SAM" id="Phobius"/>
    </source>
</evidence>
<proteinExistence type="predicted"/>
<dbReference type="AlphaFoldDB" id="A0A6N7PFW7"/>
<keyword evidence="1" id="KW-1133">Transmembrane helix</keyword>
<sequence>MQARVLSLSALLALLLAPAAGLAEEPTAPPAAKVFPSPAPREVWYGWQTLTIAGASLGVGTFPAALFGVHPYVWPLGLGGVVLGGPIVHWKHGRVGRGFAVLGMNVGGAALGMGLSMPVGCVFEKCDGIYFQYLWAGSYLGALIGVAIDAAFLSKYEPPEPREAALLPRGFESITPMIDVRPDRTVLGVRGLF</sequence>
<protein>
    <submittedName>
        <fullName evidence="3">Uncharacterized protein</fullName>
    </submittedName>
</protein>
<accession>A0A6N7PFW7</accession>
<feature type="transmembrane region" description="Helical" evidence="1">
    <location>
        <begin position="72"/>
        <end position="90"/>
    </location>
</feature>
<dbReference type="RefSeq" id="WP_153817856.1">
    <property type="nucleotide sequence ID" value="NZ_WJIE01000001.1"/>
</dbReference>
<keyword evidence="1" id="KW-0472">Membrane</keyword>
<keyword evidence="4" id="KW-1185">Reference proteome</keyword>
<organism evidence="3 4">
    <name type="scientific">Polyangium spumosum</name>
    <dbReference type="NCBI Taxonomy" id="889282"/>
    <lineage>
        <taxon>Bacteria</taxon>
        <taxon>Pseudomonadati</taxon>
        <taxon>Myxococcota</taxon>
        <taxon>Polyangia</taxon>
        <taxon>Polyangiales</taxon>
        <taxon>Polyangiaceae</taxon>
        <taxon>Polyangium</taxon>
    </lineage>
</organism>
<evidence type="ECO:0000313" key="4">
    <source>
        <dbReference type="Proteomes" id="UP000440224"/>
    </source>
</evidence>
<feature type="chain" id="PRO_5026894960" evidence="2">
    <location>
        <begin position="24"/>
        <end position="193"/>
    </location>
</feature>